<reference evidence="1" key="1">
    <citation type="submission" date="2018-05" db="EMBL/GenBank/DDBJ databases">
        <authorList>
            <person name="Lanie J.A."/>
            <person name="Ng W.-L."/>
            <person name="Kazmierczak K.M."/>
            <person name="Andrzejewski T.M."/>
            <person name="Davidsen T.M."/>
            <person name="Wayne K.J."/>
            <person name="Tettelin H."/>
            <person name="Glass J.I."/>
            <person name="Rusch D."/>
            <person name="Podicherti R."/>
            <person name="Tsui H.-C.T."/>
            <person name="Winkler M.E."/>
        </authorList>
    </citation>
    <scope>NUCLEOTIDE SEQUENCE</scope>
</reference>
<proteinExistence type="predicted"/>
<name>A0A382V7V5_9ZZZZ</name>
<protein>
    <submittedName>
        <fullName evidence="1">Uncharacterized protein</fullName>
    </submittedName>
</protein>
<feature type="non-terminal residue" evidence="1">
    <location>
        <position position="25"/>
    </location>
</feature>
<dbReference type="AlphaFoldDB" id="A0A382V7V5"/>
<dbReference type="EMBL" id="UINC01149806">
    <property type="protein sequence ID" value="SVD42497.1"/>
    <property type="molecule type" value="Genomic_DNA"/>
</dbReference>
<evidence type="ECO:0000313" key="1">
    <source>
        <dbReference type="EMBL" id="SVD42497.1"/>
    </source>
</evidence>
<accession>A0A382V7V5</accession>
<sequence length="25" mass="2809">MIKTKLDKLQIGVRPSISTMVYDGD</sequence>
<gene>
    <name evidence="1" type="ORF">METZ01_LOCUS395351</name>
</gene>
<organism evidence="1">
    <name type="scientific">marine metagenome</name>
    <dbReference type="NCBI Taxonomy" id="408172"/>
    <lineage>
        <taxon>unclassified sequences</taxon>
        <taxon>metagenomes</taxon>
        <taxon>ecological metagenomes</taxon>
    </lineage>
</organism>